<dbReference type="EMBL" id="JACZZA010000002">
    <property type="protein sequence ID" value="MBE1159902.1"/>
    <property type="molecule type" value="Genomic_DNA"/>
</dbReference>
<evidence type="ECO:0000313" key="3">
    <source>
        <dbReference type="Proteomes" id="UP000651010"/>
    </source>
</evidence>
<comment type="caution">
    <text evidence="2">The sequence shown here is derived from an EMBL/GenBank/DDBJ whole genome shotgun (WGS) entry which is preliminary data.</text>
</comment>
<feature type="transmembrane region" description="Helical" evidence="1">
    <location>
        <begin position="28"/>
        <end position="47"/>
    </location>
</feature>
<keyword evidence="3" id="KW-1185">Reference proteome</keyword>
<dbReference type="RefSeq" id="WP_192554751.1">
    <property type="nucleotide sequence ID" value="NZ_JACZZA010000002.1"/>
</dbReference>
<accession>A0ABR9G779</accession>
<keyword evidence="1" id="KW-1133">Transmembrane helix</keyword>
<organism evidence="2 3">
    <name type="scientific">Dyella acidiphila</name>
    <dbReference type="NCBI Taxonomy" id="2775866"/>
    <lineage>
        <taxon>Bacteria</taxon>
        <taxon>Pseudomonadati</taxon>
        <taxon>Pseudomonadota</taxon>
        <taxon>Gammaproteobacteria</taxon>
        <taxon>Lysobacterales</taxon>
        <taxon>Rhodanobacteraceae</taxon>
        <taxon>Dyella</taxon>
    </lineage>
</organism>
<proteinExistence type="predicted"/>
<name>A0ABR9G779_9GAMM</name>
<protein>
    <submittedName>
        <fullName evidence="2">Uncharacterized protein</fullName>
    </submittedName>
</protein>
<evidence type="ECO:0000313" key="2">
    <source>
        <dbReference type="EMBL" id="MBE1159902.1"/>
    </source>
</evidence>
<reference evidence="2 3" key="1">
    <citation type="submission" date="2020-09" db="EMBL/GenBank/DDBJ databases">
        <title>Dyella sp. 7MK23 isolated from forest soil.</title>
        <authorList>
            <person name="Fu J."/>
        </authorList>
    </citation>
    <scope>NUCLEOTIDE SEQUENCE [LARGE SCALE GENOMIC DNA]</scope>
    <source>
        <strain evidence="2 3">7MK23</strain>
    </source>
</reference>
<keyword evidence="1" id="KW-0812">Transmembrane</keyword>
<gene>
    <name evidence="2" type="ORF">IGX34_05855</name>
</gene>
<keyword evidence="1" id="KW-0472">Membrane</keyword>
<feature type="transmembrane region" description="Helical" evidence="1">
    <location>
        <begin position="68"/>
        <end position="87"/>
    </location>
</feature>
<evidence type="ECO:0000256" key="1">
    <source>
        <dbReference type="SAM" id="Phobius"/>
    </source>
</evidence>
<sequence>MLAIGAFGLFISIGVPLLQHKPPTLLCFPIAAFSLPFFALSFPYIAFGMRAVRHFGEPQNIRDWRPKYWIPLSLLGMLAALWIDHHYDT</sequence>
<dbReference type="Proteomes" id="UP000651010">
    <property type="component" value="Unassembled WGS sequence"/>
</dbReference>